<sequence>MRIVMLQARLGRRISEVRMLDRDPLSALNQLTRPAEQDAVDGASVARLRYQQTKIEQAGATS</sequence>
<proteinExistence type="predicted"/>
<comment type="caution">
    <text evidence="1">The sequence shown here is derived from an EMBL/GenBank/DDBJ whole genome shotgun (WGS) entry which is preliminary data.</text>
</comment>
<reference evidence="1 2" key="1">
    <citation type="submission" date="2013-05" db="EMBL/GenBank/DDBJ databases">
        <title>Genome sequence of Streptomyces sparsogenes DSM 40356.</title>
        <authorList>
            <person name="Coyne S."/>
            <person name="Seebeck F.P."/>
        </authorList>
    </citation>
    <scope>NUCLEOTIDE SEQUENCE [LARGE SCALE GENOMIC DNA]</scope>
    <source>
        <strain evidence="1 2">DSM 40356</strain>
    </source>
</reference>
<organism evidence="1 2">
    <name type="scientific">Streptomyces sparsogenes DSM 40356</name>
    <dbReference type="NCBI Taxonomy" id="1331668"/>
    <lineage>
        <taxon>Bacteria</taxon>
        <taxon>Bacillati</taxon>
        <taxon>Actinomycetota</taxon>
        <taxon>Actinomycetes</taxon>
        <taxon>Kitasatosporales</taxon>
        <taxon>Streptomycetaceae</taxon>
        <taxon>Streptomyces</taxon>
    </lineage>
</organism>
<protein>
    <submittedName>
        <fullName evidence="1">Transposase B from transposon</fullName>
    </submittedName>
</protein>
<evidence type="ECO:0000313" key="2">
    <source>
        <dbReference type="Proteomes" id="UP000186168"/>
    </source>
</evidence>
<accession>A0A1R1SC10</accession>
<dbReference type="EMBL" id="ASQP01000387">
    <property type="protein sequence ID" value="OMI35823.1"/>
    <property type="molecule type" value="Genomic_DNA"/>
</dbReference>
<dbReference type="Proteomes" id="UP000186168">
    <property type="component" value="Unassembled WGS sequence"/>
</dbReference>
<name>A0A1R1SC10_9ACTN</name>
<evidence type="ECO:0000313" key="1">
    <source>
        <dbReference type="EMBL" id="OMI35823.1"/>
    </source>
</evidence>
<dbReference type="RefSeq" id="WP_141713099.1">
    <property type="nucleotide sequence ID" value="NZ_ASQP01000387.1"/>
</dbReference>
<dbReference type="AlphaFoldDB" id="A0A1R1SC10"/>
<dbReference type="GeneID" id="96748762"/>
<gene>
    <name evidence="1" type="ORF">SPAR_29711</name>
</gene>
<keyword evidence="2" id="KW-1185">Reference proteome</keyword>